<keyword evidence="4" id="KW-1185">Reference proteome</keyword>
<dbReference type="EMBL" id="SOZI01000039">
    <property type="protein sequence ID" value="TNY21655.1"/>
    <property type="molecule type" value="Genomic_DNA"/>
</dbReference>
<keyword evidence="2" id="KW-0812">Transmembrane</keyword>
<feature type="region of interest" description="Disordered" evidence="1">
    <location>
        <begin position="356"/>
        <end position="485"/>
    </location>
</feature>
<feature type="compositionally biased region" description="Low complexity" evidence="1">
    <location>
        <begin position="415"/>
        <end position="427"/>
    </location>
</feature>
<evidence type="ECO:0000256" key="1">
    <source>
        <dbReference type="SAM" id="MobiDB-lite"/>
    </source>
</evidence>
<evidence type="ECO:0000313" key="3">
    <source>
        <dbReference type="EMBL" id="TNY21655.1"/>
    </source>
</evidence>
<evidence type="ECO:0000313" key="4">
    <source>
        <dbReference type="Proteomes" id="UP000311382"/>
    </source>
</evidence>
<name>A0A5C5FYE6_9BASI</name>
<evidence type="ECO:0000256" key="2">
    <source>
        <dbReference type="SAM" id="Phobius"/>
    </source>
</evidence>
<feature type="compositionally biased region" description="Low complexity" evidence="1">
    <location>
        <begin position="356"/>
        <end position="365"/>
    </location>
</feature>
<reference evidence="3 4" key="1">
    <citation type="submission" date="2019-03" db="EMBL/GenBank/DDBJ databases">
        <title>Rhodosporidium diobovatum UCD-FST 08-225 genome sequencing, assembly, and annotation.</title>
        <authorList>
            <person name="Fakankun I.U."/>
            <person name="Fristensky B."/>
            <person name="Levin D.B."/>
        </authorList>
    </citation>
    <scope>NUCLEOTIDE SEQUENCE [LARGE SCALE GENOMIC DNA]</scope>
    <source>
        <strain evidence="3 4">UCD-FST 08-225</strain>
    </source>
</reference>
<feature type="region of interest" description="Disordered" evidence="1">
    <location>
        <begin position="158"/>
        <end position="177"/>
    </location>
</feature>
<keyword evidence="2" id="KW-1133">Transmembrane helix</keyword>
<feature type="transmembrane region" description="Helical" evidence="2">
    <location>
        <begin position="106"/>
        <end position="130"/>
    </location>
</feature>
<comment type="caution">
    <text evidence="3">The sequence shown here is derived from an EMBL/GenBank/DDBJ whole genome shotgun (WGS) entry which is preliminary data.</text>
</comment>
<keyword evidence="2" id="KW-0472">Membrane</keyword>
<feature type="compositionally biased region" description="Low complexity" evidence="1">
    <location>
        <begin position="377"/>
        <end position="408"/>
    </location>
</feature>
<feature type="compositionally biased region" description="Pro residues" evidence="1">
    <location>
        <begin position="8"/>
        <end position="18"/>
    </location>
</feature>
<protein>
    <submittedName>
        <fullName evidence="3">Uncharacterized protein</fullName>
    </submittedName>
</protein>
<organism evidence="3 4">
    <name type="scientific">Rhodotorula diobovata</name>
    <dbReference type="NCBI Taxonomy" id="5288"/>
    <lineage>
        <taxon>Eukaryota</taxon>
        <taxon>Fungi</taxon>
        <taxon>Dikarya</taxon>
        <taxon>Basidiomycota</taxon>
        <taxon>Pucciniomycotina</taxon>
        <taxon>Microbotryomycetes</taxon>
        <taxon>Sporidiobolales</taxon>
        <taxon>Sporidiobolaceae</taxon>
        <taxon>Rhodotorula</taxon>
    </lineage>
</organism>
<feature type="transmembrane region" description="Helical" evidence="2">
    <location>
        <begin position="78"/>
        <end position="99"/>
    </location>
</feature>
<feature type="compositionally biased region" description="Basic and acidic residues" evidence="1">
    <location>
        <begin position="465"/>
        <end position="478"/>
    </location>
</feature>
<sequence>MPKRPRPRPTSPQRPSHPPSCRTPALLASASSLCLSGGLAALTWVWSAALERELAADAGDAVDLDGMVVVAWWAGDAAFRWAVVSAAGSLAGCLGLLLRRSSLHRVFAVTTATDLVVTILATVALASLTLSPSLSGPFGSFLCSSTFASDWTAPARGGGGVPGSGASSSSSSSASSSWSGGTEILSWGVEACDESWQLAMVGVILGCGVAVVLRALGTWVTWECNAEMRDQELRDEGLAWVDHDDGEDDDARQVADEAAGGGAGDAKTPLKLEETLGRPRASSTAASAVAAAAAGAARRAHTLPLPYGLEAAKRARSHTVTFGQHGGGGGAAGRHAPQLVLVPVMLDARGRPVFEPSSPTYTFPPYSHPHSHRPRQGSSSGRTTSSLGHGSSASSSRSSSRSSMTTATRPPRLRSSSSSSSSGSSSSLASPRVPLFVDEPAELSSPPCTPRGQSSSTMVGAGGEETSRRLRTRSDDVSLRSPPPF</sequence>
<gene>
    <name evidence="3" type="ORF">DMC30DRAFT_415827</name>
</gene>
<dbReference type="Proteomes" id="UP000311382">
    <property type="component" value="Unassembled WGS sequence"/>
</dbReference>
<feature type="compositionally biased region" description="Low complexity" evidence="1">
    <location>
        <begin position="164"/>
        <end position="177"/>
    </location>
</feature>
<accession>A0A5C5FYE6</accession>
<dbReference type="AlphaFoldDB" id="A0A5C5FYE6"/>
<feature type="region of interest" description="Disordered" evidence="1">
    <location>
        <begin position="1"/>
        <end position="21"/>
    </location>
</feature>
<dbReference type="OrthoDB" id="2537982at2759"/>
<proteinExistence type="predicted"/>
<feature type="region of interest" description="Disordered" evidence="1">
    <location>
        <begin position="242"/>
        <end position="268"/>
    </location>
</feature>